<evidence type="ECO:0000313" key="2">
    <source>
        <dbReference type="Proteomes" id="UP000813824"/>
    </source>
</evidence>
<dbReference type="EMBL" id="JAEVFJ010000027">
    <property type="protein sequence ID" value="KAH8093880.1"/>
    <property type="molecule type" value="Genomic_DNA"/>
</dbReference>
<gene>
    <name evidence="1" type="ORF">BXZ70DRAFT_368496</name>
</gene>
<reference evidence="1" key="1">
    <citation type="journal article" date="2021" name="New Phytol.">
        <title>Evolutionary innovations through gain and loss of genes in the ectomycorrhizal Boletales.</title>
        <authorList>
            <person name="Wu G."/>
            <person name="Miyauchi S."/>
            <person name="Morin E."/>
            <person name="Kuo A."/>
            <person name="Drula E."/>
            <person name="Varga T."/>
            <person name="Kohler A."/>
            <person name="Feng B."/>
            <person name="Cao Y."/>
            <person name="Lipzen A."/>
            <person name="Daum C."/>
            <person name="Hundley H."/>
            <person name="Pangilinan J."/>
            <person name="Johnson J."/>
            <person name="Barry K."/>
            <person name="LaButti K."/>
            <person name="Ng V."/>
            <person name="Ahrendt S."/>
            <person name="Min B."/>
            <person name="Choi I.G."/>
            <person name="Park H."/>
            <person name="Plett J.M."/>
            <person name="Magnuson J."/>
            <person name="Spatafora J.W."/>
            <person name="Nagy L.G."/>
            <person name="Henrissat B."/>
            <person name="Grigoriev I.V."/>
            <person name="Yang Z.L."/>
            <person name="Xu J."/>
            <person name="Martin F.M."/>
        </authorList>
    </citation>
    <scope>NUCLEOTIDE SEQUENCE</scope>
    <source>
        <strain evidence="1">KKN 215</strain>
    </source>
</reference>
<evidence type="ECO:0000313" key="1">
    <source>
        <dbReference type="EMBL" id="KAH8093880.1"/>
    </source>
</evidence>
<comment type="caution">
    <text evidence="1">The sequence shown here is derived from an EMBL/GenBank/DDBJ whole genome shotgun (WGS) entry which is preliminary data.</text>
</comment>
<dbReference type="OrthoDB" id="2977329at2759"/>
<name>A0A8K0UIM7_9AGAR</name>
<dbReference type="AlphaFoldDB" id="A0A8K0UIM7"/>
<evidence type="ECO:0008006" key="3">
    <source>
        <dbReference type="Google" id="ProtNLM"/>
    </source>
</evidence>
<dbReference type="Proteomes" id="UP000813824">
    <property type="component" value="Unassembled WGS sequence"/>
</dbReference>
<sequence length="467" mass="53839">MKTAGHLPRFPPEVWENVLDLLPELQVHHSVIRNTLLSCCLVCHDWLPRSAVHLRLSQASRTTTIRSRTDLLRLVQVLTATPYLCSRVEKLRLVAEDEDRDQSWVSSVPMRLASKLPHLDEITLLGFNLSNKHPEFYRSYALFPLTQRLVLVDVRYTRLSQLARLVAATRARSLVVKDVKDSTVSKTDRDDFFYVRKVSAVDVRYLRSGLHSQHLNNVRVQLEWAEMSWACQYWMFSAQHIVLETAWPDVLDGGFQRLHAEGLGYIAGLFQRNVSQAEPPKALELELIVGEFCHVTLKKGDLLNVMVPQDRHILKVDMEVEGLDDQRLKILAELLISLSAAPFNTINLLIRGRKYSNADLYYWVPQDCAVLTRSVRERWEHLDAALLHPSFAGIHTMKVMLRLPPKDLPHPYMCQSDLMKDLLPYATQRQGMKWVECPASYYAQEMCIYHILGQHSDTYYNHFSVST</sequence>
<accession>A0A8K0UIM7</accession>
<organism evidence="1 2">
    <name type="scientific">Cristinia sonorae</name>
    <dbReference type="NCBI Taxonomy" id="1940300"/>
    <lineage>
        <taxon>Eukaryota</taxon>
        <taxon>Fungi</taxon>
        <taxon>Dikarya</taxon>
        <taxon>Basidiomycota</taxon>
        <taxon>Agaricomycotina</taxon>
        <taxon>Agaricomycetes</taxon>
        <taxon>Agaricomycetidae</taxon>
        <taxon>Agaricales</taxon>
        <taxon>Pleurotineae</taxon>
        <taxon>Stephanosporaceae</taxon>
        <taxon>Cristinia</taxon>
    </lineage>
</organism>
<protein>
    <recommendedName>
        <fullName evidence="3">F-box domain-containing protein</fullName>
    </recommendedName>
</protein>
<proteinExistence type="predicted"/>
<keyword evidence="2" id="KW-1185">Reference proteome</keyword>